<proteinExistence type="predicted"/>
<dbReference type="Proteomes" id="UP000183975">
    <property type="component" value="Unassembled WGS sequence"/>
</dbReference>
<reference evidence="1 2" key="1">
    <citation type="submission" date="2016-11" db="EMBL/GenBank/DDBJ databases">
        <authorList>
            <person name="Jaros S."/>
            <person name="Januszkiewicz K."/>
            <person name="Wedrychowicz H."/>
        </authorList>
    </citation>
    <scope>NUCLEOTIDE SEQUENCE [LARGE SCALE GENOMIC DNA]</scope>
    <source>
        <strain evidence="1 2">DSM 14214</strain>
    </source>
</reference>
<dbReference type="AlphaFoldDB" id="A0A1M6SNM9"/>
<dbReference type="RefSeq" id="WP_072850996.1">
    <property type="nucleotide sequence ID" value="NZ_FRAH01000028.1"/>
</dbReference>
<protein>
    <recommendedName>
        <fullName evidence="3">Sensory transduction regulator</fullName>
    </recommendedName>
</protein>
<evidence type="ECO:0000313" key="1">
    <source>
        <dbReference type="EMBL" id="SHK46351.1"/>
    </source>
</evidence>
<evidence type="ECO:0000313" key="2">
    <source>
        <dbReference type="Proteomes" id="UP000183975"/>
    </source>
</evidence>
<evidence type="ECO:0008006" key="3">
    <source>
        <dbReference type="Google" id="ProtNLM"/>
    </source>
</evidence>
<keyword evidence="2" id="KW-1185">Reference proteome</keyword>
<accession>A0A1M6SNM9</accession>
<organism evidence="1 2">
    <name type="scientific">Anaerotignum lactatifermentans DSM 14214</name>
    <dbReference type="NCBI Taxonomy" id="1121323"/>
    <lineage>
        <taxon>Bacteria</taxon>
        <taxon>Bacillati</taxon>
        <taxon>Bacillota</taxon>
        <taxon>Clostridia</taxon>
        <taxon>Lachnospirales</taxon>
        <taxon>Anaerotignaceae</taxon>
        <taxon>Anaerotignum</taxon>
    </lineage>
</organism>
<name>A0A1M6SNM9_9FIRM</name>
<dbReference type="EMBL" id="FRAH01000028">
    <property type="protein sequence ID" value="SHK46351.1"/>
    <property type="molecule type" value="Genomic_DNA"/>
</dbReference>
<dbReference type="OrthoDB" id="5192220at2"/>
<gene>
    <name evidence="1" type="ORF">SAMN02745138_01764</name>
</gene>
<sequence>MTIRDSFLAFADKNHLPVKEKQENGTSIFSFQISGEKGKYGAYAMCLEDERMLTFFVDCNIRVEESQRKIINTYLMELNYQLKMGTFQLDPTTGDITVRACQYIFGNEAEQKFLVERVVLLCGLIADHYCHDIIKHLPE</sequence>